<dbReference type="Proteomes" id="UP000295252">
    <property type="component" value="Chromosome IX"/>
</dbReference>
<dbReference type="Pfam" id="PF08263">
    <property type="entry name" value="LRRNT_2"/>
    <property type="match status" value="1"/>
</dbReference>
<keyword evidence="4 14" id="KW-0812">Transmembrane</keyword>
<dbReference type="Pfam" id="PF00560">
    <property type="entry name" value="LRR_1"/>
    <property type="match status" value="6"/>
</dbReference>
<dbReference type="InterPro" id="IPR032675">
    <property type="entry name" value="LRR_dom_sf"/>
</dbReference>
<feature type="region of interest" description="Disordered" evidence="13">
    <location>
        <begin position="714"/>
        <end position="748"/>
    </location>
</feature>
<dbReference type="GO" id="GO:0009745">
    <property type="term" value="P:sucrose mediated signaling"/>
    <property type="evidence" value="ECO:0007669"/>
    <property type="project" value="EnsemblPlants"/>
</dbReference>
<keyword evidence="7" id="KW-0547">Nucleotide-binding</keyword>
<dbReference type="InterPro" id="IPR003591">
    <property type="entry name" value="Leu-rich_rpt_typical-subtyp"/>
</dbReference>
<dbReference type="Gene3D" id="1.10.510.10">
    <property type="entry name" value="Transferase(Phosphotransferase) domain 1"/>
    <property type="match status" value="1"/>
</dbReference>
<feature type="compositionally biased region" description="Polar residues" evidence="13">
    <location>
        <begin position="716"/>
        <end position="745"/>
    </location>
</feature>
<dbReference type="GO" id="GO:0106310">
    <property type="term" value="F:protein serine kinase activity"/>
    <property type="evidence" value="ECO:0007669"/>
    <property type="project" value="EnsemblPlants"/>
</dbReference>
<dbReference type="Pfam" id="PF13516">
    <property type="entry name" value="LRR_6"/>
    <property type="match status" value="2"/>
</dbReference>
<dbReference type="GO" id="GO:0005886">
    <property type="term" value="C:plasma membrane"/>
    <property type="evidence" value="ECO:0007669"/>
    <property type="project" value="EnsemblPlants"/>
</dbReference>
<keyword evidence="18" id="KW-1185">Reference proteome</keyword>
<gene>
    <name evidence="17" type="ORF">GSCOC_T00037620001</name>
</gene>
<evidence type="ECO:0000256" key="14">
    <source>
        <dbReference type="SAM" id="Phobius"/>
    </source>
</evidence>
<evidence type="ECO:0000256" key="3">
    <source>
        <dbReference type="ARBA" id="ARBA00022614"/>
    </source>
</evidence>
<dbReference type="PANTHER" id="PTHR48003">
    <property type="entry name" value="OS07G0626500 PROTEIN"/>
    <property type="match status" value="1"/>
</dbReference>
<dbReference type="FunFam" id="3.80.10.10:FF:000095">
    <property type="entry name" value="LRR receptor-like serine/threonine-protein kinase GSO1"/>
    <property type="match status" value="1"/>
</dbReference>
<feature type="signal peptide" evidence="15">
    <location>
        <begin position="1"/>
        <end position="25"/>
    </location>
</feature>
<dbReference type="AlphaFoldDB" id="A0A068UXD4"/>
<dbReference type="SMART" id="SM00369">
    <property type="entry name" value="LRR_TYP"/>
    <property type="match status" value="6"/>
</dbReference>
<comment type="subcellular location">
    <subcellularLocation>
        <location evidence="1">Membrane</location>
        <topology evidence="1">Single-pass membrane protein</topology>
    </subcellularLocation>
</comment>
<feature type="transmembrane region" description="Helical" evidence="14">
    <location>
        <begin position="615"/>
        <end position="636"/>
    </location>
</feature>
<keyword evidence="10 14" id="KW-0472">Membrane</keyword>
<dbReference type="PhylomeDB" id="A0A068UXD4"/>
<reference evidence="18" key="1">
    <citation type="journal article" date="2014" name="Science">
        <title>The coffee genome provides insight into the convergent evolution of caffeine biosynthesis.</title>
        <authorList>
            <person name="Denoeud F."/>
            <person name="Carretero-Paulet L."/>
            <person name="Dereeper A."/>
            <person name="Droc G."/>
            <person name="Guyot R."/>
            <person name="Pietrella M."/>
            <person name="Zheng C."/>
            <person name="Alberti A."/>
            <person name="Anthony F."/>
            <person name="Aprea G."/>
            <person name="Aury J.M."/>
            <person name="Bento P."/>
            <person name="Bernard M."/>
            <person name="Bocs S."/>
            <person name="Campa C."/>
            <person name="Cenci A."/>
            <person name="Combes M.C."/>
            <person name="Crouzillat D."/>
            <person name="Da Silva C."/>
            <person name="Daddiego L."/>
            <person name="De Bellis F."/>
            <person name="Dussert S."/>
            <person name="Garsmeur O."/>
            <person name="Gayraud T."/>
            <person name="Guignon V."/>
            <person name="Jahn K."/>
            <person name="Jamilloux V."/>
            <person name="Joet T."/>
            <person name="Labadie K."/>
            <person name="Lan T."/>
            <person name="Leclercq J."/>
            <person name="Lepelley M."/>
            <person name="Leroy T."/>
            <person name="Li L.T."/>
            <person name="Librado P."/>
            <person name="Lopez L."/>
            <person name="Munoz A."/>
            <person name="Noel B."/>
            <person name="Pallavicini A."/>
            <person name="Perrotta G."/>
            <person name="Poncet V."/>
            <person name="Pot D."/>
            <person name="Priyono X."/>
            <person name="Rigoreau M."/>
            <person name="Rouard M."/>
            <person name="Rozas J."/>
            <person name="Tranchant-Dubreuil C."/>
            <person name="VanBuren R."/>
            <person name="Zhang Q."/>
            <person name="Andrade A.C."/>
            <person name="Argout X."/>
            <person name="Bertrand B."/>
            <person name="de Kochko A."/>
            <person name="Graziosi G."/>
            <person name="Henry R.J."/>
            <person name="Jayarama X."/>
            <person name="Ming R."/>
            <person name="Nagai C."/>
            <person name="Rounsley S."/>
            <person name="Sankoff D."/>
            <person name="Giuliano G."/>
            <person name="Albert V.A."/>
            <person name="Wincker P."/>
            <person name="Lashermes P."/>
        </authorList>
    </citation>
    <scope>NUCLEOTIDE SEQUENCE [LARGE SCALE GENOMIC DNA]</scope>
    <source>
        <strain evidence="18">cv. DH200-94</strain>
    </source>
</reference>
<evidence type="ECO:0000256" key="11">
    <source>
        <dbReference type="ARBA" id="ARBA00023170"/>
    </source>
</evidence>
<dbReference type="Gramene" id="CDP12924">
    <property type="protein sequence ID" value="CDP12924"/>
    <property type="gene ID" value="GSCOC_T00037620001"/>
</dbReference>
<dbReference type="FunFam" id="3.30.200.20:FF:000486">
    <property type="entry name" value="Leucine-rich repeat receptor-like protein kinase"/>
    <property type="match status" value="1"/>
</dbReference>
<dbReference type="InParanoid" id="A0A068UXD4"/>
<evidence type="ECO:0000313" key="17">
    <source>
        <dbReference type="EMBL" id="CDP12924.1"/>
    </source>
</evidence>
<dbReference type="FunFam" id="1.10.510.10:FF:000480">
    <property type="entry name" value="Pollen receptor-like kinase 1"/>
    <property type="match status" value="1"/>
</dbReference>
<evidence type="ECO:0000256" key="12">
    <source>
        <dbReference type="ARBA" id="ARBA00023180"/>
    </source>
</evidence>
<dbReference type="OrthoDB" id="5789657at2759"/>
<proteinExistence type="predicted"/>
<name>A0A068UXD4_COFCA</name>
<dbReference type="EMBL" id="HG739155">
    <property type="protein sequence ID" value="CDP12924.1"/>
    <property type="molecule type" value="Genomic_DNA"/>
</dbReference>
<evidence type="ECO:0000256" key="6">
    <source>
        <dbReference type="ARBA" id="ARBA00022737"/>
    </source>
</evidence>
<evidence type="ECO:0000256" key="1">
    <source>
        <dbReference type="ARBA" id="ARBA00004167"/>
    </source>
</evidence>
<dbReference type="PROSITE" id="PS50011">
    <property type="entry name" value="PROTEIN_KINASE_DOM"/>
    <property type="match status" value="1"/>
</dbReference>
<evidence type="ECO:0000256" key="8">
    <source>
        <dbReference type="ARBA" id="ARBA00022840"/>
    </source>
</evidence>
<dbReference type="SUPFAM" id="SSF52058">
    <property type="entry name" value="L domain-like"/>
    <property type="match status" value="1"/>
</dbReference>
<evidence type="ECO:0000256" key="5">
    <source>
        <dbReference type="ARBA" id="ARBA00022729"/>
    </source>
</evidence>
<accession>A0A068UXD4</accession>
<dbReference type="GO" id="GO:0051707">
    <property type="term" value="P:response to other organism"/>
    <property type="evidence" value="ECO:0007669"/>
    <property type="project" value="UniProtKB-ARBA"/>
</dbReference>
<keyword evidence="11" id="KW-0675">Receptor</keyword>
<evidence type="ECO:0000256" key="15">
    <source>
        <dbReference type="SAM" id="SignalP"/>
    </source>
</evidence>
<evidence type="ECO:0000256" key="7">
    <source>
        <dbReference type="ARBA" id="ARBA00022741"/>
    </source>
</evidence>
<dbReference type="InterPro" id="IPR011009">
    <property type="entry name" value="Kinase-like_dom_sf"/>
</dbReference>
<dbReference type="InterPro" id="IPR013210">
    <property type="entry name" value="LRR_N_plant-typ"/>
</dbReference>
<organism evidence="17 18">
    <name type="scientific">Coffea canephora</name>
    <name type="common">Robusta coffee</name>
    <dbReference type="NCBI Taxonomy" id="49390"/>
    <lineage>
        <taxon>Eukaryota</taxon>
        <taxon>Viridiplantae</taxon>
        <taxon>Streptophyta</taxon>
        <taxon>Embryophyta</taxon>
        <taxon>Tracheophyta</taxon>
        <taxon>Spermatophyta</taxon>
        <taxon>Magnoliopsida</taxon>
        <taxon>eudicotyledons</taxon>
        <taxon>Gunneridae</taxon>
        <taxon>Pentapetalae</taxon>
        <taxon>asterids</taxon>
        <taxon>lamiids</taxon>
        <taxon>Gentianales</taxon>
        <taxon>Rubiaceae</taxon>
        <taxon>Ixoroideae</taxon>
        <taxon>Gardenieae complex</taxon>
        <taxon>Bertiereae - Coffeeae clade</taxon>
        <taxon>Coffeeae</taxon>
        <taxon>Coffea</taxon>
    </lineage>
</organism>
<evidence type="ECO:0000256" key="2">
    <source>
        <dbReference type="ARBA" id="ARBA00022553"/>
    </source>
</evidence>
<dbReference type="SUPFAM" id="SSF56112">
    <property type="entry name" value="Protein kinase-like (PK-like)"/>
    <property type="match status" value="1"/>
</dbReference>
<dbReference type="FunFam" id="3.80.10.10:FF:000041">
    <property type="entry name" value="LRR receptor-like serine/threonine-protein kinase ERECTA"/>
    <property type="match status" value="1"/>
</dbReference>
<keyword evidence="9 14" id="KW-1133">Transmembrane helix</keyword>
<sequence length="1068" mass="116692">MTHTLSLLLTFILLLHHLQLRHCSAVVDDEIRSLLEFKKGIKIDPLNKIFTTWNETLLDPSIRSRNNVTCPSSFYGVLCDPSSNSITAINLSGLGLSGELKFSTLLPLKSLQNLTLSGNSFTGRLVPAVGTMTTLQHLDLSNNQFVGPIPDRINDLWGLNYLNLSRNNLTGWYPGSTYNLNQLKVMDLHQNFLSGSVEFLFSVLRNVEYVDLSGNSFVGSLALSAQNVSSLANTVQYLNLSGNNLAGGFFTADVMQLFRNLRTLDLGDNGISAELPSMATLPILQVLKLGSNQFYGSIPVELLQGPVPLLELDLSSNQFSNSIQEVNSTTLRTLNLSSNVLSGSLPPSLGNCVLADLSRNMLSDDIRVMDNWGASLEVLDLSSNNLTGSISNWTLLQRLSLLSFRNNSLVGSVPSELGDSPRLATLDLSSNKLDGSLPGSLFKSQTLTSLNMSGNHLNGRIPIGASGASELLALPSSFPIELLDLSDNSLTGFLPSDVGNLGRLRLLNLARNQMSGDLPSELNKINGLEYLDLSNNNFKGKIPDELSSRLEVFNVSYNDLEGTVPENLIHFPDSSFHPGNTLLILPPGGSSPHHKVPDEIDVRGKHHSSKSSIRIAIIVASVGAVVMIAFVLLAYYRAQHHDFRGQGGFSGQTAGRDDRLGRFSRPSLFKFHTEEPPPTSLSFSNDHLLPSNSRSLSGPLDSSTEIVERVLPEGSATGSTYVNPNVQDNRPATSGRKSSPGSPIASSPRFIDTFEQPVILDVYSPDRLAGELFFLDASLAFTAEELSRAPAEVLGRSSHGTLYKATLDNGHMLTVKWLRVGLVKNKKEFAKEVRKIGSIRHPNVVSLRAYYWGPREQERLVLADYIQGDSLALHLYETTPRRYSPLSFSQRVKVAVDVARCLMYLHERGLPHGNLKPTNVILEGPNYDARLTDYCLHRLMTPAGIAEQILNLGTLGYRAPELANATKPMPSFKADVYALGVILMELLTRRSAGDIISGESGAVDLTDWVRLCDQEGRGMDCIDRDIAGGEEHSKVMNDLLAISLRCILPVNERPNIRQVCGDLCSIDL</sequence>
<keyword evidence="6" id="KW-0677">Repeat</keyword>
<keyword evidence="3" id="KW-0433">Leucine-rich repeat</keyword>
<dbReference type="FunCoup" id="A0A068UXD4">
    <property type="interactions" value="1674"/>
</dbReference>
<protein>
    <recommendedName>
        <fullName evidence="16">Protein kinase domain-containing protein</fullName>
    </recommendedName>
</protein>
<keyword evidence="8" id="KW-0067">ATP-binding</keyword>
<evidence type="ECO:0000256" key="9">
    <source>
        <dbReference type="ARBA" id="ARBA00022989"/>
    </source>
</evidence>
<dbReference type="Pfam" id="PF13855">
    <property type="entry name" value="LRR_8"/>
    <property type="match status" value="1"/>
</dbReference>
<dbReference type="PANTHER" id="PTHR48003:SF5">
    <property type="entry name" value="OS07G0626500 PROTEIN"/>
    <property type="match status" value="1"/>
</dbReference>
<dbReference type="PROSITE" id="PS51450">
    <property type="entry name" value="LRR"/>
    <property type="match status" value="3"/>
</dbReference>
<dbReference type="Gene3D" id="3.30.200.20">
    <property type="entry name" value="Phosphorylase Kinase, domain 1"/>
    <property type="match status" value="1"/>
</dbReference>
<evidence type="ECO:0000256" key="13">
    <source>
        <dbReference type="SAM" id="MobiDB-lite"/>
    </source>
</evidence>
<dbReference type="InterPro" id="IPR000719">
    <property type="entry name" value="Prot_kinase_dom"/>
</dbReference>
<dbReference type="SUPFAM" id="SSF52047">
    <property type="entry name" value="RNI-like"/>
    <property type="match status" value="1"/>
</dbReference>
<keyword evidence="5 15" id="KW-0732">Signal</keyword>
<keyword evidence="12" id="KW-0325">Glycoprotein</keyword>
<feature type="domain" description="Protein kinase" evidence="16">
    <location>
        <begin position="788"/>
        <end position="1068"/>
    </location>
</feature>
<dbReference type="GO" id="GO:0006952">
    <property type="term" value="P:defense response"/>
    <property type="evidence" value="ECO:0007669"/>
    <property type="project" value="UniProtKB-ARBA"/>
</dbReference>
<dbReference type="InterPro" id="IPR053059">
    <property type="entry name" value="Inactive_SerThr-Kinase_ABA"/>
</dbReference>
<dbReference type="InterPro" id="IPR001611">
    <property type="entry name" value="Leu-rich_rpt"/>
</dbReference>
<evidence type="ECO:0000259" key="16">
    <source>
        <dbReference type="PROSITE" id="PS50011"/>
    </source>
</evidence>
<evidence type="ECO:0000256" key="10">
    <source>
        <dbReference type="ARBA" id="ARBA00023136"/>
    </source>
</evidence>
<dbReference type="GO" id="GO:0005524">
    <property type="term" value="F:ATP binding"/>
    <property type="evidence" value="ECO:0007669"/>
    <property type="project" value="UniProtKB-KW"/>
</dbReference>
<feature type="chain" id="PRO_5001655198" description="Protein kinase domain-containing protein" evidence="15">
    <location>
        <begin position="26"/>
        <end position="1068"/>
    </location>
</feature>
<dbReference type="OMA" id="VMDCIDR"/>
<dbReference type="Gene3D" id="3.80.10.10">
    <property type="entry name" value="Ribonuclease Inhibitor"/>
    <property type="match status" value="2"/>
</dbReference>
<evidence type="ECO:0000256" key="4">
    <source>
        <dbReference type="ARBA" id="ARBA00022692"/>
    </source>
</evidence>
<evidence type="ECO:0000313" key="18">
    <source>
        <dbReference type="Proteomes" id="UP000295252"/>
    </source>
</evidence>
<keyword evidence="2" id="KW-0597">Phosphoprotein</keyword>
<dbReference type="Pfam" id="PF00069">
    <property type="entry name" value="Pkinase"/>
    <property type="match status" value="1"/>
</dbReference>